<dbReference type="SUPFAM" id="SSF56601">
    <property type="entry name" value="beta-lactamase/transpeptidase-like"/>
    <property type="match status" value="1"/>
</dbReference>
<keyword evidence="4" id="KW-0133">Cell shape</keyword>
<comment type="similarity">
    <text evidence="1 7">Belongs to the peptidase S11 family.</text>
</comment>
<dbReference type="GO" id="GO:0016787">
    <property type="term" value="F:hydrolase activity"/>
    <property type="evidence" value="ECO:0007669"/>
    <property type="project" value="UniProtKB-KW"/>
</dbReference>
<gene>
    <name evidence="11" type="primary">pbpG</name>
    <name evidence="11" type="ORF">ACFQPC_09780</name>
</gene>
<dbReference type="PANTHER" id="PTHR21581">
    <property type="entry name" value="D-ALANYL-D-ALANINE CARBOXYPEPTIDASE"/>
    <property type="match status" value="1"/>
</dbReference>
<organism evidence="11 12">
    <name type="scientific">Herminiimonas glaciei</name>
    <dbReference type="NCBI Taxonomy" id="523788"/>
    <lineage>
        <taxon>Bacteria</taxon>
        <taxon>Pseudomonadati</taxon>
        <taxon>Pseudomonadota</taxon>
        <taxon>Betaproteobacteria</taxon>
        <taxon>Burkholderiales</taxon>
        <taxon>Oxalobacteraceae</taxon>
        <taxon>Herminiimonas</taxon>
    </lineage>
</organism>
<keyword evidence="12" id="KW-1185">Reference proteome</keyword>
<evidence type="ECO:0000256" key="2">
    <source>
        <dbReference type="ARBA" id="ARBA00022729"/>
    </source>
</evidence>
<dbReference type="RefSeq" id="WP_382271667.1">
    <property type="nucleotide sequence ID" value="NZ_JBHTBU010000001.1"/>
</dbReference>
<evidence type="ECO:0000313" key="11">
    <source>
        <dbReference type="EMBL" id="MFC7288324.1"/>
    </source>
</evidence>
<dbReference type="PANTHER" id="PTHR21581:SF26">
    <property type="entry name" value="D-ALANYL-D-ALANINE ENDOPEPTIDASE"/>
    <property type="match status" value="1"/>
</dbReference>
<dbReference type="NCBIfam" id="NF008668">
    <property type="entry name" value="PRK11669.1"/>
    <property type="match status" value="1"/>
</dbReference>
<accession>A0ABW2IBI0</accession>
<dbReference type="InterPro" id="IPR012338">
    <property type="entry name" value="Beta-lactam/transpept-like"/>
</dbReference>
<keyword evidence="6" id="KW-0961">Cell wall biogenesis/degradation</keyword>
<dbReference type="Pfam" id="PF00768">
    <property type="entry name" value="Peptidase_S11"/>
    <property type="match status" value="1"/>
</dbReference>
<feature type="region of interest" description="Disordered" evidence="8">
    <location>
        <begin position="24"/>
        <end position="99"/>
    </location>
</feature>
<evidence type="ECO:0000256" key="3">
    <source>
        <dbReference type="ARBA" id="ARBA00022801"/>
    </source>
</evidence>
<feature type="signal peptide" evidence="9">
    <location>
        <begin position="1"/>
        <end position="23"/>
    </location>
</feature>
<dbReference type="InterPro" id="IPR001967">
    <property type="entry name" value="Peptidase_S11_N"/>
</dbReference>
<dbReference type="InterPro" id="IPR018044">
    <property type="entry name" value="Peptidase_S11"/>
</dbReference>
<dbReference type="PRINTS" id="PR00725">
    <property type="entry name" value="DADACBPTASE1"/>
</dbReference>
<evidence type="ECO:0000256" key="6">
    <source>
        <dbReference type="ARBA" id="ARBA00023316"/>
    </source>
</evidence>
<dbReference type="EC" id="3.4.21.-" evidence="11"/>
<keyword evidence="2 9" id="KW-0732">Signal</keyword>
<reference evidence="12" key="1">
    <citation type="journal article" date="2019" name="Int. J. Syst. Evol. Microbiol.">
        <title>The Global Catalogue of Microorganisms (GCM) 10K type strain sequencing project: providing services to taxonomists for standard genome sequencing and annotation.</title>
        <authorList>
            <consortium name="The Broad Institute Genomics Platform"/>
            <consortium name="The Broad Institute Genome Sequencing Center for Infectious Disease"/>
            <person name="Wu L."/>
            <person name="Ma J."/>
        </authorList>
    </citation>
    <scope>NUCLEOTIDE SEQUENCE [LARGE SCALE GENOMIC DNA]</scope>
    <source>
        <strain evidence="12">KACC 12508</strain>
    </source>
</reference>
<feature type="chain" id="PRO_5046007474" evidence="9">
    <location>
        <begin position="24"/>
        <end position="405"/>
    </location>
</feature>
<sequence length="405" mass="43021">MLKSALGIFFSLFVVFNAPTALAKEPSSATAKKSTAKKAGSATPSKAAAKKTTSTKKAANSKKSAAPAKSASKSGKAGSKQAAASGKNSKQARTTTSLNSNEKLVKKEVVVRGKKQVIYQRVAKPVMTVVPPVLTAGDIAGLNMTRDSLALASNVALVLDQSTSAVLFEKNANVTLPIASITKLMTGLVVVEAQQDMNEILEVTEEDIDREKNSSSRLRVGSQLSRANMLHIALMSSENRAASALGRHYPGGIRAFVAAMNAKARTLGMNGTHYVDSTGLSSNNVASAADLAKLVIAASNHSILRQYSTDTKYVVEPGGRALQYANSNRLVNNPDWEIGIQKTGYISEAGRCLVMQANINGRPIVMIFLDSKGKLSRLGDAARIRKWLETQHPQNIAGKRRAVES</sequence>
<evidence type="ECO:0000256" key="7">
    <source>
        <dbReference type="RuleBase" id="RU004016"/>
    </source>
</evidence>
<evidence type="ECO:0000256" key="8">
    <source>
        <dbReference type="SAM" id="MobiDB-lite"/>
    </source>
</evidence>
<keyword evidence="3 11" id="KW-0378">Hydrolase</keyword>
<dbReference type="Proteomes" id="UP001596542">
    <property type="component" value="Unassembled WGS sequence"/>
</dbReference>
<evidence type="ECO:0000256" key="1">
    <source>
        <dbReference type="ARBA" id="ARBA00007164"/>
    </source>
</evidence>
<evidence type="ECO:0000256" key="4">
    <source>
        <dbReference type="ARBA" id="ARBA00022960"/>
    </source>
</evidence>
<protein>
    <submittedName>
        <fullName evidence="11">D-alanyl-D-alanine endopeptidase</fullName>
        <ecNumber evidence="11">3.4.21.-</ecNumber>
    </submittedName>
</protein>
<evidence type="ECO:0000313" key="12">
    <source>
        <dbReference type="Proteomes" id="UP001596542"/>
    </source>
</evidence>
<feature type="compositionally biased region" description="Low complexity" evidence="8">
    <location>
        <begin position="27"/>
        <end position="92"/>
    </location>
</feature>
<evidence type="ECO:0000256" key="5">
    <source>
        <dbReference type="ARBA" id="ARBA00022984"/>
    </source>
</evidence>
<evidence type="ECO:0000259" key="10">
    <source>
        <dbReference type="Pfam" id="PF00768"/>
    </source>
</evidence>
<dbReference type="EMBL" id="JBHTBU010000001">
    <property type="protein sequence ID" value="MFC7288324.1"/>
    <property type="molecule type" value="Genomic_DNA"/>
</dbReference>
<dbReference type="Gene3D" id="3.40.710.10">
    <property type="entry name" value="DD-peptidase/beta-lactamase superfamily"/>
    <property type="match status" value="1"/>
</dbReference>
<name>A0ABW2IBI0_9BURK</name>
<comment type="caution">
    <text evidence="11">The sequence shown here is derived from an EMBL/GenBank/DDBJ whole genome shotgun (WGS) entry which is preliminary data.</text>
</comment>
<proteinExistence type="inferred from homology"/>
<feature type="domain" description="Peptidase S11 D-alanyl-D-alanine carboxypeptidase A N-terminal" evidence="10">
    <location>
        <begin position="148"/>
        <end position="372"/>
    </location>
</feature>
<evidence type="ECO:0000256" key="9">
    <source>
        <dbReference type="SAM" id="SignalP"/>
    </source>
</evidence>
<keyword evidence="5" id="KW-0573">Peptidoglycan synthesis</keyword>